<dbReference type="EMBL" id="BARW01023282">
    <property type="protein sequence ID" value="GAI93888.1"/>
    <property type="molecule type" value="Genomic_DNA"/>
</dbReference>
<feature type="region of interest" description="Disordered" evidence="1">
    <location>
        <begin position="37"/>
        <end position="70"/>
    </location>
</feature>
<reference evidence="2" key="1">
    <citation type="journal article" date="2014" name="Front. Microbiol.">
        <title>High frequency of phylogenetically diverse reductive dehalogenase-homologous genes in deep subseafloor sedimentary metagenomes.</title>
        <authorList>
            <person name="Kawai M."/>
            <person name="Futagami T."/>
            <person name="Toyoda A."/>
            <person name="Takaki Y."/>
            <person name="Nishi S."/>
            <person name="Hori S."/>
            <person name="Arai W."/>
            <person name="Tsubouchi T."/>
            <person name="Morono Y."/>
            <person name="Uchiyama I."/>
            <person name="Ito T."/>
            <person name="Fujiyama A."/>
            <person name="Inagaki F."/>
            <person name="Takami H."/>
        </authorList>
    </citation>
    <scope>NUCLEOTIDE SEQUENCE</scope>
    <source>
        <strain evidence="2">Expedition CK06-06</strain>
    </source>
</reference>
<proteinExistence type="predicted"/>
<dbReference type="AlphaFoldDB" id="X1SLQ5"/>
<feature type="region of interest" description="Disordered" evidence="1">
    <location>
        <begin position="1"/>
        <end position="20"/>
    </location>
</feature>
<feature type="compositionally biased region" description="Polar residues" evidence="1">
    <location>
        <begin position="1"/>
        <end position="11"/>
    </location>
</feature>
<evidence type="ECO:0000313" key="2">
    <source>
        <dbReference type="EMBL" id="GAI93888.1"/>
    </source>
</evidence>
<accession>X1SLQ5</accession>
<name>X1SLQ5_9ZZZZ</name>
<evidence type="ECO:0000256" key="1">
    <source>
        <dbReference type="SAM" id="MobiDB-lite"/>
    </source>
</evidence>
<protein>
    <submittedName>
        <fullName evidence="2">Uncharacterized protein</fullName>
    </submittedName>
</protein>
<comment type="caution">
    <text evidence="2">The sequence shown here is derived from an EMBL/GenBank/DDBJ whole genome shotgun (WGS) entry which is preliminary data.</text>
</comment>
<organism evidence="2">
    <name type="scientific">marine sediment metagenome</name>
    <dbReference type="NCBI Taxonomy" id="412755"/>
    <lineage>
        <taxon>unclassified sequences</taxon>
        <taxon>metagenomes</taxon>
        <taxon>ecological metagenomes</taxon>
    </lineage>
</organism>
<gene>
    <name evidence="2" type="ORF">S12H4_38646</name>
</gene>
<sequence length="70" mass="7650">MKAQNKSTKPKSSGEADCYRVPSDGLRILARIIARSYAKHSSPNETNSILTSDGSFHNQQTAEDEGDIPE</sequence>
<feature type="compositionally biased region" description="Polar residues" evidence="1">
    <location>
        <begin position="39"/>
        <end position="61"/>
    </location>
</feature>